<comment type="caution">
    <text evidence="3">The sequence shown here is derived from an EMBL/GenBank/DDBJ whole genome shotgun (WGS) entry which is preliminary data.</text>
</comment>
<name>A0A0F9XYQ8_9ZZZZ</name>
<sequence length="165" mass="16640">MSMFGNIMNKIFGQGSAEAAEAPASSKAPSANPAPQKPASNDQGASPTATAQVTSPKPAQPATSMPPATGGSSEAAPARTVDVGAVLDKMAASHKGGGGHYQTSIVDLLKLLDMDSSLAARKELADELNVHAGPDGSAEENIALHKAVMQKLAENGGVVPESLRN</sequence>
<evidence type="ECO:0000259" key="2">
    <source>
        <dbReference type="Pfam" id="PF12200"/>
    </source>
</evidence>
<proteinExistence type="predicted"/>
<evidence type="ECO:0000256" key="1">
    <source>
        <dbReference type="SAM" id="MobiDB-lite"/>
    </source>
</evidence>
<feature type="region of interest" description="Disordered" evidence="1">
    <location>
        <begin position="16"/>
        <end position="80"/>
    </location>
</feature>
<organism evidence="3">
    <name type="scientific">marine sediment metagenome</name>
    <dbReference type="NCBI Taxonomy" id="412755"/>
    <lineage>
        <taxon>unclassified sequences</taxon>
        <taxon>metagenomes</taxon>
        <taxon>ecological metagenomes</taxon>
    </lineage>
</organism>
<gene>
    <name evidence="3" type="ORF">LCGC14_0084440</name>
</gene>
<dbReference type="InterPro" id="IPR022016">
    <property type="entry name" value="DUF3597"/>
</dbReference>
<dbReference type="SUPFAM" id="SSF158634">
    <property type="entry name" value="RPA2825-like"/>
    <property type="match status" value="1"/>
</dbReference>
<feature type="compositionally biased region" description="Polar residues" evidence="1">
    <location>
        <begin position="42"/>
        <end position="63"/>
    </location>
</feature>
<protein>
    <recommendedName>
        <fullName evidence="2">DUF3597 domain-containing protein</fullName>
    </recommendedName>
</protein>
<reference evidence="3" key="1">
    <citation type="journal article" date="2015" name="Nature">
        <title>Complex archaea that bridge the gap between prokaryotes and eukaryotes.</title>
        <authorList>
            <person name="Spang A."/>
            <person name="Saw J.H."/>
            <person name="Jorgensen S.L."/>
            <person name="Zaremba-Niedzwiedzka K."/>
            <person name="Martijn J."/>
            <person name="Lind A.E."/>
            <person name="van Eijk R."/>
            <person name="Schleper C."/>
            <person name="Guy L."/>
            <person name="Ettema T.J."/>
        </authorList>
    </citation>
    <scope>NUCLEOTIDE SEQUENCE</scope>
</reference>
<dbReference type="Pfam" id="PF12200">
    <property type="entry name" value="DUF3597"/>
    <property type="match status" value="1"/>
</dbReference>
<accession>A0A0F9XYQ8</accession>
<feature type="compositionally biased region" description="Low complexity" evidence="1">
    <location>
        <begin position="16"/>
        <end position="41"/>
    </location>
</feature>
<dbReference type="AlphaFoldDB" id="A0A0F9XYQ8"/>
<feature type="domain" description="DUF3597" evidence="2">
    <location>
        <begin position="3"/>
        <end position="160"/>
    </location>
</feature>
<dbReference type="EMBL" id="LAZR01000022">
    <property type="protein sequence ID" value="KKO04617.1"/>
    <property type="molecule type" value="Genomic_DNA"/>
</dbReference>
<evidence type="ECO:0000313" key="3">
    <source>
        <dbReference type="EMBL" id="KKO04617.1"/>
    </source>
</evidence>